<reference evidence="6" key="1">
    <citation type="submission" date="2016-10" db="EMBL/GenBank/DDBJ databases">
        <authorList>
            <person name="Varghese N."/>
            <person name="Submissions S."/>
        </authorList>
    </citation>
    <scope>NUCLEOTIDE SEQUENCE [LARGE SCALE GENOMIC DNA]</scope>
    <source>
        <strain evidence="6">CGMCC 1.9108</strain>
    </source>
</reference>
<feature type="domain" description="Transglycosylase SLT" evidence="4">
    <location>
        <begin position="494"/>
        <end position="596"/>
    </location>
</feature>
<name>A0A1G7AAB1_9RHOB</name>
<dbReference type="Proteomes" id="UP000199628">
    <property type="component" value="Unassembled WGS sequence"/>
</dbReference>
<gene>
    <name evidence="5" type="ORF">SAMN04488239_11454</name>
</gene>
<comment type="similarity">
    <text evidence="2">Belongs to the virb1 family.</text>
</comment>
<dbReference type="AlphaFoldDB" id="A0A1G7AAB1"/>
<proteinExistence type="inferred from homology"/>
<dbReference type="OrthoDB" id="9815002at2"/>
<evidence type="ECO:0000256" key="1">
    <source>
        <dbReference type="ARBA" id="ARBA00007734"/>
    </source>
</evidence>
<keyword evidence="3" id="KW-0732">Signal</keyword>
<dbReference type="Gene3D" id="1.10.530.10">
    <property type="match status" value="1"/>
</dbReference>
<dbReference type="STRING" id="639004.SAMN04488239_11454"/>
<evidence type="ECO:0000313" key="6">
    <source>
        <dbReference type="Proteomes" id="UP000199628"/>
    </source>
</evidence>
<dbReference type="Gene3D" id="1.25.20.10">
    <property type="entry name" value="Bacterial muramidases"/>
    <property type="match status" value="1"/>
</dbReference>
<organism evidence="5 6">
    <name type="scientific">Ruegeria marina</name>
    <dbReference type="NCBI Taxonomy" id="639004"/>
    <lineage>
        <taxon>Bacteria</taxon>
        <taxon>Pseudomonadati</taxon>
        <taxon>Pseudomonadota</taxon>
        <taxon>Alphaproteobacteria</taxon>
        <taxon>Rhodobacterales</taxon>
        <taxon>Roseobacteraceae</taxon>
        <taxon>Ruegeria</taxon>
    </lineage>
</organism>
<dbReference type="GO" id="GO:0016020">
    <property type="term" value="C:membrane"/>
    <property type="evidence" value="ECO:0007669"/>
    <property type="project" value="InterPro"/>
</dbReference>
<dbReference type="GO" id="GO:0042597">
    <property type="term" value="C:periplasmic space"/>
    <property type="evidence" value="ECO:0007669"/>
    <property type="project" value="InterPro"/>
</dbReference>
<dbReference type="CDD" id="cd13401">
    <property type="entry name" value="Slt70-like"/>
    <property type="match status" value="1"/>
</dbReference>
<dbReference type="InterPro" id="IPR008939">
    <property type="entry name" value="Lytic_TGlycosylase_superhlx_U"/>
</dbReference>
<dbReference type="GO" id="GO:0000270">
    <property type="term" value="P:peptidoglycan metabolic process"/>
    <property type="evidence" value="ECO:0007669"/>
    <property type="project" value="InterPro"/>
</dbReference>
<dbReference type="SUPFAM" id="SSF48435">
    <property type="entry name" value="Bacterial muramidases"/>
    <property type="match status" value="1"/>
</dbReference>
<sequence length="657" mass="72547">MTRLPAALTAMIFWCFAFVTPVWADAAANLRLALREMRDDNWTEALSIAGERGSVARDIIVWHWLRRSYGTDGDALVFAERRADWPGMDYLRKQAEPQFTNADPDRVLQFYRAMPPQSAEGVLNHAVALISKGQRGDAEAELVKAWRTLPMGAGLQKDFIENFGKLLKPHHEARLDRMLWDGYTISARQMLSLVDEDQRKLAAARIALKDMEPGVDSLIAAVPAALADAPGLAHDRFVWRDRKELDDSAIELMLERSVSAESLGEPDKWGNARARLARLLMRQEENERAYKVAALHFMTPEMGYTYAELEWIAGYIALAKLNDPSAAVIHFQRFDAAVNSPISKGRSGYWLGRAHAALGDAEKAHAAYSIGAENQTSFYGLLAAERIGRPFDPILRTPPKNPPWRDAPFMQSSVLEAGLLLLRAGELDLAERFLTHLAESLDEGQASQLADMALEMGQPHLALMIAKRKAQEGVVLAGAYYPLHPVADLELPMAPEMVLAIARRESEFDPVVISGAGARGLMQVMPATAELVADGLGILGGHSTDNLTQDWKYNAKLGANYLAGLAGSFDGNVVMMAAGYNAGPNRPISWMERFGDPRTGNPDVVDWIEHIPFEETRNYIMRVTESLPVYRARLGQEPLPIPFSAELAGATLRAFAP</sequence>
<dbReference type="Pfam" id="PF01464">
    <property type="entry name" value="SLT"/>
    <property type="match status" value="1"/>
</dbReference>
<evidence type="ECO:0000256" key="2">
    <source>
        <dbReference type="ARBA" id="ARBA00009387"/>
    </source>
</evidence>
<dbReference type="PROSITE" id="PS00922">
    <property type="entry name" value="TRANSGLYCOSYLASE"/>
    <property type="match status" value="1"/>
</dbReference>
<evidence type="ECO:0000313" key="5">
    <source>
        <dbReference type="EMBL" id="SDE11633.1"/>
    </source>
</evidence>
<evidence type="ECO:0000259" key="4">
    <source>
        <dbReference type="Pfam" id="PF01464"/>
    </source>
</evidence>
<dbReference type="InterPro" id="IPR000189">
    <property type="entry name" value="Transglyc_AS"/>
</dbReference>
<protein>
    <submittedName>
        <fullName evidence="5">Soluble lytic murein transglycosylase</fullName>
    </submittedName>
</protein>
<dbReference type="GO" id="GO:0008933">
    <property type="term" value="F:peptidoglycan lytic transglycosylase activity"/>
    <property type="evidence" value="ECO:0007669"/>
    <property type="project" value="InterPro"/>
</dbReference>
<dbReference type="InterPro" id="IPR023346">
    <property type="entry name" value="Lysozyme-like_dom_sf"/>
</dbReference>
<dbReference type="InterPro" id="IPR008258">
    <property type="entry name" value="Transglycosylase_SLT_dom_1"/>
</dbReference>
<dbReference type="SUPFAM" id="SSF53955">
    <property type="entry name" value="Lysozyme-like"/>
    <property type="match status" value="1"/>
</dbReference>
<evidence type="ECO:0000256" key="3">
    <source>
        <dbReference type="ARBA" id="ARBA00022729"/>
    </source>
</evidence>
<dbReference type="GO" id="GO:0004553">
    <property type="term" value="F:hydrolase activity, hydrolyzing O-glycosyl compounds"/>
    <property type="evidence" value="ECO:0007669"/>
    <property type="project" value="InterPro"/>
</dbReference>
<comment type="similarity">
    <text evidence="1">Belongs to the transglycosylase Slt family.</text>
</comment>
<dbReference type="PANTHER" id="PTHR37423:SF2">
    <property type="entry name" value="MEMBRANE-BOUND LYTIC MUREIN TRANSGLYCOSYLASE C"/>
    <property type="match status" value="1"/>
</dbReference>
<dbReference type="EMBL" id="FMZV01000014">
    <property type="protein sequence ID" value="SDE11633.1"/>
    <property type="molecule type" value="Genomic_DNA"/>
</dbReference>
<dbReference type="PANTHER" id="PTHR37423">
    <property type="entry name" value="SOLUBLE LYTIC MUREIN TRANSGLYCOSYLASE-RELATED"/>
    <property type="match status" value="1"/>
</dbReference>
<keyword evidence="6" id="KW-1185">Reference proteome</keyword>
<accession>A0A1G7AAB1</accession>